<feature type="region of interest" description="Disordered" evidence="4">
    <location>
        <begin position="159"/>
        <end position="184"/>
    </location>
</feature>
<keyword evidence="3" id="KW-0804">Transcription</keyword>
<proteinExistence type="predicted"/>
<dbReference type="SUPFAM" id="SSF57716">
    <property type="entry name" value="Glucocorticoid receptor-like (DNA-binding domain)"/>
    <property type="match status" value="1"/>
</dbReference>
<dbReference type="InterPro" id="IPR000679">
    <property type="entry name" value="Znf_GATA"/>
</dbReference>
<evidence type="ECO:0000256" key="2">
    <source>
        <dbReference type="ARBA" id="ARBA00023125"/>
    </source>
</evidence>
<dbReference type="InterPro" id="IPR013088">
    <property type="entry name" value="Znf_NHR/GATA"/>
</dbReference>
<feature type="region of interest" description="Disordered" evidence="4">
    <location>
        <begin position="1"/>
        <end position="53"/>
    </location>
</feature>
<dbReference type="CDD" id="cd00202">
    <property type="entry name" value="ZnF_GATA"/>
    <property type="match status" value="1"/>
</dbReference>
<dbReference type="PROSITE" id="PS00344">
    <property type="entry name" value="GATA_ZN_FINGER_1"/>
    <property type="match status" value="1"/>
</dbReference>
<dbReference type="Gene3D" id="3.30.50.10">
    <property type="entry name" value="Erythroid Transcription Factor GATA-1, subunit A"/>
    <property type="match status" value="1"/>
</dbReference>
<dbReference type="SMART" id="SM00401">
    <property type="entry name" value="ZnF_GATA"/>
    <property type="match status" value="1"/>
</dbReference>
<evidence type="ECO:0000313" key="6">
    <source>
        <dbReference type="EMBL" id="RVW42737.1"/>
    </source>
</evidence>
<keyword evidence="1" id="KW-0805">Transcription regulation</keyword>
<dbReference type="GO" id="GO:0043565">
    <property type="term" value="F:sequence-specific DNA binding"/>
    <property type="evidence" value="ECO:0007669"/>
    <property type="project" value="InterPro"/>
</dbReference>
<feature type="domain" description="GATA-type" evidence="5">
    <location>
        <begin position="236"/>
        <end position="263"/>
    </location>
</feature>
<feature type="compositionally biased region" description="Basic and acidic residues" evidence="4">
    <location>
        <begin position="18"/>
        <end position="32"/>
    </location>
</feature>
<dbReference type="EMBL" id="QGNW01001394">
    <property type="protein sequence ID" value="RVW42737.1"/>
    <property type="molecule type" value="Genomic_DNA"/>
</dbReference>
<accession>A0A438E4P7</accession>
<organism evidence="6 7">
    <name type="scientific">Vitis vinifera</name>
    <name type="common">Grape</name>
    <dbReference type="NCBI Taxonomy" id="29760"/>
    <lineage>
        <taxon>Eukaryota</taxon>
        <taxon>Viridiplantae</taxon>
        <taxon>Streptophyta</taxon>
        <taxon>Embryophyta</taxon>
        <taxon>Tracheophyta</taxon>
        <taxon>Spermatophyta</taxon>
        <taxon>Magnoliopsida</taxon>
        <taxon>eudicotyledons</taxon>
        <taxon>Gunneridae</taxon>
        <taxon>Pentapetalae</taxon>
        <taxon>rosids</taxon>
        <taxon>Vitales</taxon>
        <taxon>Vitaceae</taxon>
        <taxon>Viteae</taxon>
        <taxon>Vitis</taxon>
    </lineage>
</organism>
<dbReference type="PANTHER" id="PTHR46125:SF27">
    <property type="entry name" value="GATA TRANSCRIPTION FACTOR 28"/>
    <property type="match status" value="1"/>
</dbReference>
<gene>
    <name evidence="6" type="primary">GATA24_0</name>
    <name evidence="6" type="ORF">CK203_109883</name>
</gene>
<comment type="caution">
    <text evidence="6">The sequence shown here is derived from an EMBL/GenBank/DDBJ whole genome shotgun (WGS) entry which is preliminary data.</text>
</comment>
<protein>
    <submittedName>
        <fullName evidence="6">GATA transcription factor 24</fullName>
    </submittedName>
</protein>
<reference evidence="6 7" key="1">
    <citation type="journal article" date="2018" name="PLoS Genet.">
        <title>Population sequencing reveals clonal diversity and ancestral inbreeding in the grapevine cultivar Chardonnay.</title>
        <authorList>
            <person name="Roach M.J."/>
            <person name="Johnson D.L."/>
            <person name="Bohlmann J."/>
            <person name="van Vuuren H.J."/>
            <person name="Jones S.J."/>
            <person name="Pretorius I.S."/>
            <person name="Schmidt S.A."/>
            <person name="Borneman A.R."/>
        </authorList>
    </citation>
    <scope>NUCLEOTIDE SEQUENCE [LARGE SCALE GENOMIC DNA]</scope>
    <source>
        <strain evidence="7">cv. Chardonnay</strain>
        <tissue evidence="6">Leaf</tissue>
    </source>
</reference>
<evidence type="ECO:0000259" key="5">
    <source>
        <dbReference type="PROSITE" id="PS00344"/>
    </source>
</evidence>
<dbReference type="Proteomes" id="UP000288805">
    <property type="component" value="Unassembled WGS sequence"/>
</dbReference>
<evidence type="ECO:0000256" key="1">
    <source>
        <dbReference type="ARBA" id="ARBA00023015"/>
    </source>
</evidence>
<name>A0A438E4P7_VITVI</name>
<keyword evidence="2" id="KW-0238">DNA-binding</keyword>
<evidence type="ECO:0000313" key="7">
    <source>
        <dbReference type="Proteomes" id="UP000288805"/>
    </source>
</evidence>
<sequence length="380" mass="41742">MKYIWIEESPNTASDAAEEGKTEESPVRRTPEKLFGGPTEAKEPQKRHVQGSDGRNRYEGWLVGVRRGWRRKRVAGKWLTRPHAPAREMQSPAGKTRVAGVGGFLAPVLWEKLEISSRRSLRCRKKTSPEKFAGGECFLTTIRRPESFGVWGRMQRNKGQFTSSKSNHDDSASTTPGWESSWGMAGNGPINQEIVIQATSDFIKCVFIPIHPRGSSSEAAPVPLTRPRIINADMKCRHCGISEKSTPMMRRGPEGPRTLCNACGLMWANKDGVAIIVDGWAHAMLVNKCCGGCGGCSVVAVGEHRVPSGPLKAAPEAGQSPSLNQTGEVRNLSTVYIMYEHGLHSSHSNSFSLFVSFFAERKFETDQMVLGMAENVSDQA</sequence>
<evidence type="ECO:0000256" key="3">
    <source>
        <dbReference type="ARBA" id="ARBA00023163"/>
    </source>
</evidence>
<evidence type="ECO:0000256" key="4">
    <source>
        <dbReference type="SAM" id="MobiDB-lite"/>
    </source>
</evidence>
<dbReference type="InterPro" id="IPR045280">
    <property type="entry name" value="TIFY-like"/>
</dbReference>
<dbReference type="Pfam" id="PF00320">
    <property type="entry name" value="GATA"/>
    <property type="match status" value="1"/>
</dbReference>
<dbReference type="AlphaFoldDB" id="A0A438E4P7"/>
<dbReference type="GO" id="GO:0008270">
    <property type="term" value="F:zinc ion binding"/>
    <property type="evidence" value="ECO:0007669"/>
    <property type="project" value="InterPro"/>
</dbReference>
<dbReference type="PANTHER" id="PTHR46125">
    <property type="entry name" value="GATA TRANSCRIPTION FACTOR 28"/>
    <property type="match status" value="1"/>
</dbReference>
<dbReference type="GO" id="GO:0006355">
    <property type="term" value="P:regulation of DNA-templated transcription"/>
    <property type="evidence" value="ECO:0007669"/>
    <property type="project" value="InterPro"/>
</dbReference>